<comment type="subcellular location">
    <subcellularLocation>
        <location evidence="1">Cell membrane</location>
        <topology evidence="1">Multi-pass membrane protein</topology>
    </subcellularLocation>
</comment>
<keyword evidence="9" id="KW-1185">Reference proteome</keyword>
<evidence type="ECO:0000256" key="4">
    <source>
        <dbReference type="ARBA" id="ARBA00022989"/>
    </source>
</evidence>
<keyword evidence="5 6" id="KW-0472">Membrane</keyword>
<name>A0ABT1B2U4_9FLAO</name>
<gene>
    <name evidence="8" type="ORF">NG653_12820</name>
</gene>
<evidence type="ECO:0000259" key="7">
    <source>
        <dbReference type="Pfam" id="PF06271"/>
    </source>
</evidence>
<evidence type="ECO:0000256" key="6">
    <source>
        <dbReference type="SAM" id="Phobius"/>
    </source>
</evidence>
<reference evidence="8 9" key="1">
    <citation type="submission" date="2022-06" db="EMBL/GenBank/DDBJ databases">
        <authorList>
            <person name="Xuan X."/>
        </authorList>
    </citation>
    <scope>NUCLEOTIDE SEQUENCE [LARGE SCALE GENOMIC DNA]</scope>
    <source>
        <strain evidence="8 9">2V75</strain>
    </source>
</reference>
<dbReference type="InterPro" id="IPR051791">
    <property type="entry name" value="Pra-immunoreactive"/>
</dbReference>
<evidence type="ECO:0000313" key="9">
    <source>
        <dbReference type="Proteomes" id="UP001206312"/>
    </source>
</evidence>
<dbReference type="Pfam" id="PF06271">
    <property type="entry name" value="RDD"/>
    <property type="match status" value="1"/>
</dbReference>
<keyword evidence="3 6" id="KW-0812">Transmembrane</keyword>
<keyword evidence="2" id="KW-1003">Cell membrane</keyword>
<keyword evidence="4 6" id="KW-1133">Transmembrane helix</keyword>
<dbReference type="RefSeq" id="WP_252742114.1">
    <property type="nucleotide sequence ID" value="NZ_JAMXIB010000012.1"/>
</dbReference>
<dbReference type="PANTHER" id="PTHR36115">
    <property type="entry name" value="PROLINE-RICH ANTIGEN HOMOLOG-RELATED"/>
    <property type="match status" value="1"/>
</dbReference>
<sequence length="144" mass="16063">MKERIFRRGMAFLLDLLLISLVFTLLYNFIPLEWLKGEYAVGTREFRWGIDLYGAVSAGYFLGSGLLMRGGSPGKDIMHLRTVKADGSALTPSLSLARTLLKLISIALLPLALIAYLWDGKETTLQDYLSGTRVERNRPVGIAR</sequence>
<feature type="transmembrane region" description="Helical" evidence="6">
    <location>
        <begin position="100"/>
        <end position="118"/>
    </location>
</feature>
<evidence type="ECO:0000256" key="5">
    <source>
        <dbReference type="ARBA" id="ARBA00023136"/>
    </source>
</evidence>
<dbReference type="InterPro" id="IPR010432">
    <property type="entry name" value="RDD"/>
</dbReference>
<dbReference type="EMBL" id="JAMXIB010000012">
    <property type="protein sequence ID" value="MCO5725743.1"/>
    <property type="molecule type" value="Genomic_DNA"/>
</dbReference>
<evidence type="ECO:0000256" key="3">
    <source>
        <dbReference type="ARBA" id="ARBA00022692"/>
    </source>
</evidence>
<feature type="transmembrane region" description="Helical" evidence="6">
    <location>
        <begin position="50"/>
        <end position="68"/>
    </location>
</feature>
<comment type="caution">
    <text evidence="8">The sequence shown here is derived from an EMBL/GenBank/DDBJ whole genome shotgun (WGS) entry which is preliminary data.</text>
</comment>
<evidence type="ECO:0000256" key="1">
    <source>
        <dbReference type="ARBA" id="ARBA00004651"/>
    </source>
</evidence>
<organism evidence="8 9">
    <name type="scientific">Robiginitalea marina</name>
    <dbReference type="NCBI Taxonomy" id="2954105"/>
    <lineage>
        <taxon>Bacteria</taxon>
        <taxon>Pseudomonadati</taxon>
        <taxon>Bacteroidota</taxon>
        <taxon>Flavobacteriia</taxon>
        <taxon>Flavobacteriales</taxon>
        <taxon>Flavobacteriaceae</taxon>
        <taxon>Robiginitalea</taxon>
    </lineage>
</organism>
<feature type="domain" description="RDD" evidence="7">
    <location>
        <begin position="5"/>
        <end position="131"/>
    </location>
</feature>
<protein>
    <submittedName>
        <fullName evidence="8">RDD family protein</fullName>
    </submittedName>
</protein>
<dbReference type="Proteomes" id="UP001206312">
    <property type="component" value="Unassembled WGS sequence"/>
</dbReference>
<evidence type="ECO:0000313" key="8">
    <source>
        <dbReference type="EMBL" id="MCO5725743.1"/>
    </source>
</evidence>
<evidence type="ECO:0000256" key="2">
    <source>
        <dbReference type="ARBA" id="ARBA00022475"/>
    </source>
</evidence>
<feature type="transmembrane region" description="Helical" evidence="6">
    <location>
        <begin position="12"/>
        <end position="30"/>
    </location>
</feature>
<proteinExistence type="predicted"/>
<accession>A0ABT1B2U4</accession>